<name>A0ABV8F211_9ACTN</name>
<dbReference type="RefSeq" id="WP_386190319.1">
    <property type="nucleotide sequence ID" value="NZ_JBHSBC010000016.1"/>
</dbReference>
<protein>
    <submittedName>
        <fullName evidence="1">Uncharacterized protein</fullName>
    </submittedName>
</protein>
<comment type="caution">
    <text evidence="1">The sequence shown here is derived from an EMBL/GenBank/DDBJ whole genome shotgun (WGS) entry which is preliminary data.</text>
</comment>
<dbReference type="Proteomes" id="UP001595698">
    <property type="component" value="Unassembled WGS sequence"/>
</dbReference>
<keyword evidence="2" id="KW-1185">Reference proteome</keyword>
<accession>A0ABV8F211</accession>
<organism evidence="1 2">
    <name type="scientific">Streptosporangium jomthongense</name>
    <dbReference type="NCBI Taxonomy" id="1193683"/>
    <lineage>
        <taxon>Bacteria</taxon>
        <taxon>Bacillati</taxon>
        <taxon>Actinomycetota</taxon>
        <taxon>Actinomycetes</taxon>
        <taxon>Streptosporangiales</taxon>
        <taxon>Streptosporangiaceae</taxon>
        <taxon>Streptosporangium</taxon>
    </lineage>
</organism>
<dbReference type="EMBL" id="JBHSBC010000016">
    <property type="protein sequence ID" value="MFC3981941.1"/>
    <property type="molecule type" value="Genomic_DNA"/>
</dbReference>
<proteinExistence type="predicted"/>
<sequence>MTGRYRAFVRERSGVVYDTSWASRIAEEAIREAAHDPADLINPHNRLFHRYAALTPR</sequence>
<evidence type="ECO:0000313" key="1">
    <source>
        <dbReference type="EMBL" id="MFC3981941.1"/>
    </source>
</evidence>
<reference evidence="2" key="1">
    <citation type="journal article" date="2019" name="Int. J. Syst. Evol. Microbiol.">
        <title>The Global Catalogue of Microorganisms (GCM) 10K type strain sequencing project: providing services to taxonomists for standard genome sequencing and annotation.</title>
        <authorList>
            <consortium name="The Broad Institute Genomics Platform"/>
            <consortium name="The Broad Institute Genome Sequencing Center for Infectious Disease"/>
            <person name="Wu L."/>
            <person name="Ma J."/>
        </authorList>
    </citation>
    <scope>NUCLEOTIDE SEQUENCE [LARGE SCALE GENOMIC DNA]</scope>
    <source>
        <strain evidence="2">TBRC 7912</strain>
    </source>
</reference>
<gene>
    <name evidence="1" type="ORF">ACFOYY_17500</name>
</gene>
<evidence type="ECO:0000313" key="2">
    <source>
        <dbReference type="Proteomes" id="UP001595698"/>
    </source>
</evidence>